<dbReference type="Proteomes" id="UP000225108">
    <property type="component" value="Unassembled WGS sequence"/>
</dbReference>
<name>A0A2G3PN64_WILMA</name>
<dbReference type="RefSeq" id="WP_099382560.1">
    <property type="nucleotide sequence ID" value="NZ_PEBD01000008.1"/>
</dbReference>
<dbReference type="AlphaFoldDB" id="A0A2G3PN64"/>
<evidence type="ECO:0000313" key="2">
    <source>
        <dbReference type="EMBL" id="PHV66522.1"/>
    </source>
</evidence>
<reference evidence="2 3" key="1">
    <citation type="submission" date="2017-10" db="EMBL/GenBank/DDBJ databases">
        <title>The draft genome sequence of Williamsia sp. BULT 1.1 isolated from the semi-arid grassland soils from South Africa.</title>
        <authorList>
            <person name="Kabwe M.H."/>
            <person name="Govender N."/>
            <person name="Mutseka Lunga P."/>
            <person name="Vikram S."/>
            <person name="Makhalanyane T.P."/>
        </authorList>
    </citation>
    <scope>NUCLEOTIDE SEQUENCE [LARGE SCALE GENOMIC DNA]</scope>
    <source>
        <strain evidence="2 3">BULT 1.1</strain>
    </source>
</reference>
<sequence>MSRTQLIPGPDHPITVEPSTHSVTVTAGGTLVAATDKTLTLREASYPPVAYVPLAAVDPKVLQRSDTESYCPFKGSASYFDVVTDEGVIKDAAWTYEEPYDAVAPIAGHLAFYPDRVDIAVDPAN</sequence>
<feature type="domain" description="DUF427" evidence="1">
    <location>
        <begin position="23"/>
        <end position="115"/>
    </location>
</feature>
<evidence type="ECO:0000259" key="1">
    <source>
        <dbReference type="Pfam" id="PF04248"/>
    </source>
</evidence>
<dbReference type="InterPro" id="IPR007361">
    <property type="entry name" value="DUF427"/>
</dbReference>
<dbReference type="PANTHER" id="PTHR34310">
    <property type="entry name" value="DUF427 DOMAIN PROTEIN (AFU_ORTHOLOGUE AFUA_3G02220)"/>
    <property type="match status" value="1"/>
</dbReference>
<gene>
    <name evidence="2" type="ORF">CSW57_09375</name>
</gene>
<protein>
    <recommendedName>
        <fullName evidence="1">DUF427 domain-containing protein</fullName>
    </recommendedName>
</protein>
<evidence type="ECO:0000313" key="3">
    <source>
        <dbReference type="Proteomes" id="UP000225108"/>
    </source>
</evidence>
<organism evidence="2 3">
    <name type="scientific">Williamsia marianensis</name>
    <dbReference type="NCBI Taxonomy" id="85044"/>
    <lineage>
        <taxon>Bacteria</taxon>
        <taxon>Bacillati</taxon>
        <taxon>Actinomycetota</taxon>
        <taxon>Actinomycetes</taxon>
        <taxon>Mycobacteriales</taxon>
        <taxon>Nocardiaceae</taxon>
        <taxon>Williamsia</taxon>
    </lineage>
</organism>
<proteinExistence type="predicted"/>
<dbReference type="Pfam" id="PF04248">
    <property type="entry name" value="NTP_transf_9"/>
    <property type="match status" value="1"/>
</dbReference>
<dbReference type="PANTHER" id="PTHR34310:SF9">
    <property type="entry name" value="BLR5716 PROTEIN"/>
    <property type="match status" value="1"/>
</dbReference>
<dbReference type="EMBL" id="PEBD01000008">
    <property type="protein sequence ID" value="PHV66522.1"/>
    <property type="molecule type" value="Genomic_DNA"/>
</dbReference>
<dbReference type="InterPro" id="IPR038694">
    <property type="entry name" value="DUF427_sf"/>
</dbReference>
<dbReference type="Gene3D" id="2.170.150.40">
    <property type="entry name" value="Domain of unknown function (DUF427)"/>
    <property type="match status" value="1"/>
</dbReference>
<accession>A0A2G3PN64</accession>
<comment type="caution">
    <text evidence="2">The sequence shown here is derived from an EMBL/GenBank/DDBJ whole genome shotgun (WGS) entry which is preliminary data.</text>
</comment>